<dbReference type="Pfam" id="PF13180">
    <property type="entry name" value="PDZ_2"/>
    <property type="match status" value="1"/>
</dbReference>
<dbReference type="Gene3D" id="2.40.10.10">
    <property type="entry name" value="Trypsin-like serine proteases"/>
    <property type="match status" value="2"/>
</dbReference>
<dbReference type="SUPFAM" id="SSF50494">
    <property type="entry name" value="Trypsin-like serine proteases"/>
    <property type="match status" value="1"/>
</dbReference>
<feature type="compositionally biased region" description="Low complexity" evidence="4">
    <location>
        <begin position="23"/>
        <end position="35"/>
    </location>
</feature>
<dbReference type="SUPFAM" id="SSF50156">
    <property type="entry name" value="PDZ domain-like"/>
    <property type="match status" value="1"/>
</dbReference>
<evidence type="ECO:0000256" key="2">
    <source>
        <dbReference type="ARBA" id="ARBA00022670"/>
    </source>
</evidence>
<organism evidence="6 7">
    <name type="scientific">Ornithinimicrobium tianjinense</name>
    <dbReference type="NCBI Taxonomy" id="1195761"/>
    <lineage>
        <taxon>Bacteria</taxon>
        <taxon>Bacillati</taxon>
        <taxon>Actinomycetota</taxon>
        <taxon>Actinomycetes</taxon>
        <taxon>Micrococcales</taxon>
        <taxon>Ornithinimicrobiaceae</taxon>
        <taxon>Ornithinimicrobium</taxon>
    </lineage>
</organism>
<feature type="compositionally biased region" description="Low complexity" evidence="4">
    <location>
        <begin position="75"/>
        <end position="93"/>
    </location>
</feature>
<evidence type="ECO:0000256" key="1">
    <source>
        <dbReference type="ARBA" id="ARBA00010541"/>
    </source>
</evidence>
<reference evidence="6" key="1">
    <citation type="journal article" date="2014" name="Int. J. Syst. Evol. Microbiol.">
        <title>Complete genome sequence of Corynebacterium casei LMG S-19264T (=DSM 44701T), isolated from a smear-ripened cheese.</title>
        <authorList>
            <consortium name="US DOE Joint Genome Institute (JGI-PGF)"/>
            <person name="Walter F."/>
            <person name="Albersmeier A."/>
            <person name="Kalinowski J."/>
            <person name="Ruckert C."/>
        </authorList>
    </citation>
    <scope>NUCLEOTIDE SEQUENCE</scope>
    <source>
        <strain evidence="6">CGMCC 1.12160</strain>
    </source>
</reference>
<dbReference type="SMART" id="SM00228">
    <property type="entry name" value="PDZ"/>
    <property type="match status" value="1"/>
</dbReference>
<dbReference type="GO" id="GO:0006508">
    <property type="term" value="P:proteolysis"/>
    <property type="evidence" value="ECO:0007669"/>
    <property type="project" value="UniProtKB-KW"/>
</dbReference>
<evidence type="ECO:0000256" key="3">
    <source>
        <dbReference type="ARBA" id="ARBA00022801"/>
    </source>
</evidence>
<dbReference type="CDD" id="cd06779">
    <property type="entry name" value="cpPDZ_Deg_HtrA-like"/>
    <property type="match status" value="1"/>
</dbReference>
<dbReference type="EMBL" id="BMEM01000004">
    <property type="protein sequence ID" value="GGF55955.1"/>
    <property type="molecule type" value="Genomic_DNA"/>
</dbReference>
<feature type="region of interest" description="Disordered" evidence="4">
    <location>
        <begin position="1"/>
        <end position="44"/>
    </location>
</feature>
<dbReference type="InterPro" id="IPR001940">
    <property type="entry name" value="Peptidase_S1C"/>
</dbReference>
<reference evidence="6" key="2">
    <citation type="submission" date="2020-09" db="EMBL/GenBank/DDBJ databases">
        <authorList>
            <person name="Sun Q."/>
            <person name="Zhou Y."/>
        </authorList>
    </citation>
    <scope>NUCLEOTIDE SEQUENCE</scope>
    <source>
        <strain evidence="6">CGMCC 1.12160</strain>
    </source>
</reference>
<comment type="similarity">
    <text evidence="1">Belongs to the peptidase S1C family.</text>
</comment>
<dbReference type="InterPro" id="IPR009003">
    <property type="entry name" value="Peptidase_S1_PA"/>
</dbReference>
<sequence length="418" mass="41282">MGAMTTSPQGPDSSSYPHRPDAVDPTAPNAPTAPYATPPAPRQRRRFGDVAVASVLAAALASGGTYAAVRAADDGSTVSSSSTSDEASGTSASNQGTTVALTGEKDWRSIATEVTPSVVSIDTAGAQGEGAGSGVVWDDQGHVVTNAHVVEGAQQLRVVLSDGRAYPATVVGTDVSSDLAVVKLDTVPDGLTPIKVGDDELLAVGDPVMAVGNPLGLSGTVTTGIVSALDRPVTTQGSGNASGMSGAPVVTNAIQTSAAINPGNSGGALLNGAGELVGINSSIAALPSAGQSQAGSIGIGFAIPATKVRLIADQLISTGTAQHAFLGVTLGDGEAETDGATLSGAEVGQVEPSSPAEQAGLQAGDLIIGIDGESVSSATALVGQVRERGTGDEVTIDYVRQGQREEVTVTLAARPDEG</sequence>
<dbReference type="Gene3D" id="2.30.42.10">
    <property type="match status" value="1"/>
</dbReference>
<feature type="domain" description="PDZ" evidence="5">
    <location>
        <begin position="315"/>
        <end position="402"/>
    </location>
</feature>
<dbReference type="PROSITE" id="PS50106">
    <property type="entry name" value="PDZ"/>
    <property type="match status" value="1"/>
</dbReference>
<evidence type="ECO:0000259" key="5">
    <source>
        <dbReference type="PROSITE" id="PS50106"/>
    </source>
</evidence>
<dbReference type="InterPro" id="IPR051201">
    <property type="entry name" value="Chloro_Bact_Ser_Proteases"/>
</dbReference>
<evidence type="ECO:0000313" key="6">
    <source>
        <dbReference type="EMBL" id="GGF55955.1"/>
    </source>
</evidence>
<feature type="compositionally biased region" description="Polar residues" evidence="4">
    <location>
        <begin position="1"/>
        <end position="16"/>
    </location>
</feature>
<keyword evidence="3" id="KW-0378">Hydrolase</keyword>
<dbReference type="Proteomes" id="UP000605670">
    <property type="component" value="Unassembled WGS sequence"/>
</dbReference>
<dbReference type="PRINTS" id="PR00834">
    <property type="entry name" value="PROTEASES2C"/>
</dbReference>
<proteinExistence type="inferred from homology"/>
<feature type="region of interest" description="Disordered" evidence="4">
    <location>
        <begin position="75"/>
        <end position="100"/>
    </location>
</feature>
<evidence type="ECO:0000313" key="7">
    <source>
        <dbReference type="Proteomes" id="UP000605670"/>
    </source>
</evidence>
<dbReference type="InterPro" id="IPR043504">
    <property type="entry name" value="Peptidase_S1_PA_chymotrypsin"/>
</dbReference>
<protein>
    <recommendedName>
        <fullName evidence="5">PDZ domain-containing protein</fullName>
    </recommendedName>
</protein>
<dbReference type="InterPro" id="IPR036034">
    <property type="entry name" value="PDZ_sf"/>
</dbReference>
<accession>A0A917BTC5</accession>
<gene>
    <name evidence="6" type="ORF">GCM10011366_24830</name>
</gene>
<keyword evidence="7" id="KW-1185">Reference proteome</keyword>
<dbReference type="PANTHER" id="PTHR43343:SF3">
    <property type="entry name" value="PROTEASE DO-LIKE 8, CHLOROPLASTIC"/>
    <property type="match status" value="1"/>
</dbReference>
<evidence type="ECO:0000256" key="4">
    <source>
        <dbReference type="SAM" id="MobiDB-lite"/>
    </source>
</evidence>
<name>A0A917BTC5_9MICO</name>
<dbReference type="PANTHER" id="PTHR43343">
    <property type="entry name" value="PEPTIDASE S12"/>
    <property type="match status" value="1"/>
</dbReference>
<dbReference type="InterPro" id="IPR001478">
    <property type="entry name" value="PDZ"/>
</dbReference>
<dbReference type="Pfam" id="PF13365">
    <property type="entry name" value="Trypsin_2"/>
    <property type="match status" value="1"/>
</dbReference>
<keyword evidence="2" id="KW-0645">Protease</keyword>
<dbReference type="GO" id="GO:0004252">
    <property type="term" value="F:serine-type endopeptidase activity"/>
    <property type="evidence" value="ECO:0007669"/>
    <property type="project" value="InterPro"/>
</dbReference>
<comment type="caution">
    <text evidence="6">The sequence shown here is derived from an EMBL/GenBank/DDBJ whole genome shotgun (WGS) entry which is preliminary data.</text>
</comment>
<dbReference type="AlphaFoldDB" id="A0A917BTC5"/>